<organism evidence="3 4">
    <name type="scientific">Podospora aff. communis PSN243</name>
    <dbReference type="NCBI Taxonomy" id="3040156"/>
    <lineage>
        <taxon>Eukaryota</taxon>
        <taxon>Fungi</taxon>
        <taxon>Dikarya</taxon>
        <taxon>Ascomycota</taxon>
        <taxon>Pezizomycotina</taxon>
        <taxon>Sordariomycetes</taxon>
        <taxon>Sordariomycetidae</taxon>
        <taxon>Sordariales</taxon>
        <taxon>Podosporaceae</taxon>
        <taxon>Podospora</taxon>
    </lineage>
</organism>
<accession>A0AAV9G7B0</accession>
<evidence type="ECO:0000259" key="2">
    <source>
        <dbReference type="SMART" id="SM00382"/>
    </source>
</evidence>
<comment type="caution">
    <text evidence="3">The sequence shown here is derived from an EMBL/GenBank/DDBJ whole genome shotgun (WGS) entry which is preliminary data.</text>
</comment>
<feature type="compositionally biased region" description="Polar residues" evidence="1">
    <location>
        <begin position="187"/>
        <end position="199"/>
    </location>
</feature>
<evidence type="ECO:0000313" key="3">
    <source>
        <dbReference type="EMBL" id="KAK4443431.1"/>
    </source>
</evidence>
<feature type="compositionally biased region" description="Basic residues" evidence="1">
    <location>
        <begin position="1237"/>
        <end position="1250"/>
    </location>
</feature>
<reference evidence="3" key="1">
    <citation type="journal article" date="2023" name="Mol. Phylogenet. Evol.">
        <title>Genome-scale phylogeny and comparative genomics of the fungal order Sordariales.</title>
        <authorList>
            <person name="Hensen N."/>
            <person name="Bonometti L."/>
            <person name="Westerberg I."/>
            <person name="Brannstrom I.O."/>
            <person name="Guillou S."/>
            <person name="Cros-Aarteil S."/>
            <person name="Calhoun S."/>
            <person name="Haridas S."/>
            <person name="Kuo A."/>
            <person name="Mondo S."/>
            <person name="Pangilinan J."/>
            <person name="Riley R."/>
            <person name="LaButti K."/>
            <person name="Andreopoulos B."/>
            <person name="Lipzen A."/>
            <person name="Chen C."/>
            <person name="Yan M."/>
            <person name="Daum C."/>
            <person name="Ng V."/>
            <person name="Clum A."/>
            <person name="Steindorff A."/>
            <person name="Ohm R.A."/>
            <person name="Martin F."/>
            <person name="Silar P."/>
            <person name="Natvig D.O."/>
            <person name="Lalanne C."/>
            <person name="Gautier V."/>
            <person name="Ament-Velasquez S.L."/>
            <person name="Kruys A."/>
            <person name="Hutchinson M.I."/>
            <person name="Powell A.J."/>
            <person name="Barry K."/>
            <person name="Miller A.N."/>
            <person name="Grigoriev I.V."/>
            <person name="Debuchy R."/>
            <person name="Gladieux P."/>
            <person name="Hiltunen Thoren M."/>
            <person name="Johannesson H."/>
        </authorList>
    </citation>
    <scope>NUCLEOTIDE SEQUENCE</scope>
    <source>
        <strain evidence="3">PSN243</strain>
    </source>
</reference>
<dbReference type="GO" id="GO:0005524">
    <property type="term" value="F:ATP binding"/>
    <property type="evidence" value="ECO:0007669"/>
    <property type="project" value="InterPro"/>
</dbReference>
<feature type="compositionally biased region" description="Low complexity" evidence="1">
    <location>
        <begin position="238"/>
        <end position="254"/>
    </location>
</feature>
<keyword evidence="4" id="KW-1185">Reference proteome</keyword>
<dbReference type="InterPro" id="IPR027417">
    <property type="entry name" value="P-loop_NTPase"/>
</dbReference>
<feature type="compositionally biased region" description="Low complexity" evidence="1">
    <location>
        <begin position="1204"/>
        <end position="1236"/>
    </location>
</feature>
<feature type="compositionally biased region" description="Polar residues" evidence="1">
    <location>
        <begin position="126"/>
        <end position="143"/>
    </location>
</feature>
<feature type="region of interest" description="Disordered" evidence="1">
    <location>
        <begin position="1204"/>
        <end position="1266"/>
    </location>
</feature>
<dbReference type="InterPro" id="IPR003959">
    <property type="entry name" value="ATPase_AAA_core"/>
</dbReference>
<dbReference type="GO" id="GO:0016887">
    <property type="term" value="F:ATP hydrolysis activity"/>
    <property type="evidence" value="ECO:0007669"/>
    <property type="project" value="InterPro"/>
</dbReference>
<dbReference type="Gene3D" id="3.40.50.300">
    <property type="entry name" value="P-loop containing nucleotide triphosphate hydrolases"/>
    <property type="match status" value="1"/>
</dbReference>
<feature type="domain" description="AAA+ ATPase" evidence="2">
    <location>
        <begin position="617"/>
        <end position="807"/>
    </location>
</feature>
<dbReference type="AlphaFoldDB" id="A0AAV9G7B0"/>
<dbReference type="GO" id="GO:0005634">
    <property type="term" value="C:nucleus"/>
    <property type="evidence" value="ECO:0007669"/>
    <property type="project" value="TreeGrafter"/>
</dbReference>
<dbReference type="Proteomes" id="UP001321760">
    <property type="component" value="Unassembled WGS sequence"/>
</dbReference>
<dbReference type="SUPFAM" id="SSF52540">
    <property type="entry name" value="P-loop containing nucleoside triphosphate hydrolases"/>
    <property type="match status" value="1"/>
</dbReference>
<dbReference type="Pfam" id="PF00004">
    <property type="entry name" value="AAA"/>
    <property type="match status" value="1"/>
</dbReference>
<feature type="region of interest" description="Disordered" evidence="1">
    <location>
        <begin position="674"/>
        <end position="695"/>
    </location>
</feature>
<feature type="region of interest" description="Disordered" evidence="1">
    <location>
        <begin position="451"/>
        <end position="473"/>
    </location>
</feature>
<proteinExistence type="predicted"/>
<dbReference type="EMBL" id="MU865993">
    <property type="protein sequence ID" value="KAK4443431.1"/>
    <property type="molecule type" value="Genomic_DNA"/>
</dbReference>
<dbReference type="PANTHER" id="PTHR23389:SF21">
    <property type="entry name" value="ATPASE FAMILY AAA DOMAIN-CONTAINING PROTEIN 5"/>
    <property type="match status" value="1"/>
</dbReference>
<gene>
    <name evidence="3" type="ORF">QBC34DRAFT_417107</name>
</gene>
<protein>
    <submittedName>
        <fullName evidence="3">ATPase family AAA domain-containing protein 5</fullName>
    </submittedName>
</protein>
<feature type="region of interest" description="Disordered" evidence="1">
    <location>
        <begin position="1136"/>
        <end position="1162"/>
    </location>
</feature>
<feature type="compositionally biased region" description="Basic and acidic residues" evidence="1">
    <location>
        <begin position="104"/>
        <end position="116"/>
    </location>
</feature>
<dbReference type="InterPro" id="IPR003593">
    <property type="entry name" value="AAA+_ATPase"/>
</dbReference>
<evidence type="ECO:0000256" key="1">
    <source>
        <dbReference type="SAM" id="MobiDB-lite"/>
    </source>
</evidence>
<name>A0AAV9G7B0_9PEZI</name>
<feature type="region of interest" description="Disordered" evidence="1">
    <location>
        <begin position="714"/>
        <end position="735"/>
    </location>
</feature>
<dbReference type="PANTHER" id="PTHR23389">
    <property type="entry name" value="CHROMOSOME TRANSMISSION FIDELITY FACTOR 18"/>
    <property type="match status" value="1"/>
</dbReference>
<feature type="compositionally biased region" description="Basic and acidic residues" evidence="1">
    <location>
        <begin position="724"/>
        <end position="734"/>
    </location>
</feature>
<sequence>MGSVAVLSMADNKPVHPFFTPGRIATPIADDCKVNEPPKSDSTGATVDGSAETSTDEVPEKTSKTTHKRRKPVDDADEIDEPKKLRSKKRARASTGGGIANHFKKVDAEKSDHTKQDASAQVLEGTETSTTRPQPQISPSAGSEDSDSRQAVAKVLASDSNGSTVKPKKMLQLNAKTGTIGSPPRPKQTQATAESTGTKGSKDGPMSAKKKSRVVAIRYGTDDESRVMIGSKIDHILTTPKRPSTPTSKSSPRSAGKAPKSPAMPKAVTPKASKKITHPFFLGKAKKAEAQAASEVTKTKQPEGSPARVRMKEFSSTPCSPKKPRVDTSNVRLPRFGVKNSGLKFPGAKLPAWPAKDTAHVRGGDLEYTGAGELSSPFPLRKSKGHAVKVPHSESVMEFISRELEVSQMAEAVRNVNNDVFLPAPPELRLPEKHFESGRKLQARILPELKSFKPPPPAKKTTKAKQLVNGSDNKLCPPPQLARLFDSVSSGLSAFDRWEYETVSWAQKYAPASAVEVLQSGREPFLLREWLQALMVQSVDTGATDGDKSKSKGKAGGRKKRRKKLDGFIVSSEDEDDELYALSDDEADWTPSGSRGIIKKTVVRSTDLSKGKDGNNIANTLVISGPTGCGKTALVYAVAKELDFEVFEINSCTRRSGKDVMEKIGDMTRNHLVQQSSAPQAGEAGEDDTAKDIKSDKQPTMNAFFKLQAGAAKAKKPAQPSSEQPKDAKKDPSKAQRQSLILLEEADILYEEDKQFWATVIGLIVQSKRPFVVTCNDETLLPLMSLKLHGIFRLSAPPRELAIDRLLLIAANEGHALKRQAVESLYDSRCEDLRAATTDLQYWCQIGVGDRRGGFDWFYPRWPKGIDLDEENRVVRVVSEGTYRKGMNWLGRDSIVDPKPSPRLIEEELLLQAWEFWSLDIGQWEDSTGLDSWAQDVSAVTTAPQGRLEKLDAFDQFADSLSIGDMSACSSFAAFKEEPLDTTLPDPSVKTRDDGILGFTHLDTPSIVHHHSSPATMMTTMKSLAKSTLRAKTHHISTSTAELQPTGESAVIDCIQNSFTTPVAGTNKITRLDFAFAFDPIAVSESPSQAVSYLDPSVLDRTFNISLLDVGPYVRSIVAYDLTLQKQRLQLSSLVSEGGKPAQGSKRMRTTRAALSALEGGSRSTTRGERWFKADINPYLVMKTGGKTWANLWPEEADLPVRVPVSPSSKLSTASKPSSASPPSSPASPAAVPAKKAASKRGRGCPRKKVVRDDSADELGDDDSVA</sequence>
<evidence type="ECO:0000313" key="4">
    <source>
        <dbReference type="Proteomes" id="UP001321760"/>
    </source>
</evidence>
<feature type="compositionally biased region" description="Acidic residues" evidence="1">
    <location>
        <begin position="1255"/>
        <end position="1266"/>
    </location>
</feature>
<reference evidence="3" key="2">
    <citation type="submission" date="2023-05" db="EMBL/GenBank/DDBJ databases">
        <authorList>
            <consortium name="Lawrence Berkeley National Laboratory"/>
            <person name="Steindorff A."/>
            <person name="Hensen N."/>
            <person name="Bonometti L."/>
            <person name="Westerberg I."/>
            <person name="Brannstrom I.O."/>
            <person name="Guillou S."/>
            <person name="Cros-Aarteil S."/>
            <person name="Calhoun S."/>
            <person name="Haridas S."/>
            <person name="Kuo A."/>
            <person name="Mondo S."/>
            <person name="Pangilinan J."/>
            <person name="Riley R."/>
            <person name="Labutti K."/>
            <person name="Andreopoulos B."/>
            <person name="Lipzen A."/>
            <person name="Chen C."/>
            <person name="Yanf M."/>
            <person name="Daum C."/>
            <person name="Ng V."/>
            <person name="Clum A."/>
            <person name="Ohm R."/>
            <person name="Martin F."/>
            <person name="Silar P."/>
            <person name="Natvig D."/>
            <person name="Lalanne C."/>
            <person name="Gautier V."/>
            <person name="Ament-Velasquez S.L."/>
            <person name="Kruys A."/>
            <person name="Hutchinson M.I."/>
            <person name="Powell A.J."/>
            <person name="Barry K."/>
            <person name="Miller A.N."/>
            <person name="Grigoriev I.V."/>
            <person name="Debuchy R."/>
            <person name="Gladieux P."/>
            <person name="Thoren M.H."/>
            <person name="Johannesson H."/>
        </authorList>
    </citation>
    <scope>NUCLEOTIDE SEQUENCE</scope>
    <source>
        <strain evidence="3">PSN243</strain>
    </source>
</reference>
<feature type="region of interest" description="Disordered" evidence="1">
    <location>
        <begin position="13"/>
        <end position="328"/>
    </location>
</feature>
<dbReference type="GO" id="GO:0003677">
    <property type="term" value="F:DNA binding"/>
    <property type="evidence" value="ECO:0007669"/>
    <property type="project" value="TreeGrafter"/>
</dbReference>
<feature type="compositionally biased region" description="Basic and acidic residues" evidence="1">
    <location>
        <begin position="30"/>
        <end position="39"/>
    </location>
</feature>
<dbReference type="SMART" id="SM00382">
    <property type="entry name" value="AAA"/>
    <property type="match status" value="1"/>
</dbReference>